<dbReference type="InterPro" id="IPR036058">
    <property type="entry name" value="Kazal_dom_sf"/>
</dbReference>
<protein>
    <recommendedName>
        <fullName evidence="1">Kazal-like domain-containing protein</fullName>
    </recommendedName>
</protein>
<evidence type="ECO:0000259" key="1">
    <source>
        <dbReference type="PROSITE" id="PS51465"/>
    </source>
</evidence>
<feature type="domain" description="Kazal-like" evidence="1">
    <location>
        <begin position="1"/>
        <end position="54"/>
    </location>
</feature>
<evidence type="ECO:0000313" key="2">
    <source>
        <dbReference type="EMBL" id="GAV08518.1"/>
    </source>
</evidence>
<dbReference type="AlphaFoldDB" id="A0A1D1W8A7"/>
<name>A0A1D1W8A7_RAMVA</name>
<comment type="caution">
    <text evidence="2">The sequence shown here is derived from an EMBL/GenBank/DDBJ whole genome shotgun (WGS) entry which is preliminary data.</text>
</comment>
<proteinExistence type="predicted"/>
<accession>A0A1D1W8A7</accession>
<dbReference type="EMBL" id="BDGG01000018">
    <property type="protein sequence ID" value="GAV08518.1"/>
    <property type="molecule type" value="Genomic_DNA"/>
</dbReference>
<dbReference type="Gene3D" id="3.30.60.30">
    <property type="match status" value="2"/>
</dbReference>
<evidence type="ECO:0000313" key="3">
    <source>
        <dbReference type="Proteomes" id="UP000186922"/>
    </source>
</evidence>
<dbReference type="Pfam" id="PF07648">
    <property type="entry name" value="Kazal_2"/>
    <property type="match status" value="1"/>
</dbReference>
<dbReference type="PROSITE" id="PS51465">
    <property type="entry name" value="KAZAL_2"/>
    <property type="match status" value="2"/>
</dbReference>
<gene>
    <name evidence="2" type="primary">RvY_18197</name>
    <name evidence="2" type="synonym">RvY_18197.2</name>
    <name evidence="2" type="ORF">RvY_18197-2</name>
</gene>
<sequence length="126" mass="13554">MICELIDNCPAQIPRGQLCGTDNTTYKDSCSFLCAQLTFDGIKELGVQCGGACPCPKAGSPCSRCNEDYTPICGSDNNTYGNHCMFACGRLANPSIVPSCRNECPCQFSNDADSRSPKAKFLNHLI</sequence>
<dbReference type="OrthoDB" id="126772at2759"/>
<dbReference type="Proteomes" id="UP000186922">
    <property type="component" value="Unassembled WGS sequence"/>
</dbReference>
<dbReference type="InterPro" id="IPR002350">
    <property type="entry name" value="Kazal_dom"/>
</dbReference>
<dbReference type="SMART" id="SM00280">
    <property type="entry name" value="KAZAL"/>
    <property type="match status" value="2"/>
</dbReference>
<organism evidence="2 3">
    <name type="scientific">Ramazzottius varieornatus</name>
    <name type="common">Water bear</name>
    <name type="synonym">Tardigrade</name>
    <dbReference type="NCBI Taxonomy" id="947166"/>
    <lineage>
        <taxon>Eukaryota</taxon>
        <taxon>Metazoa</taxon>
        <taxon>Ecdysozoa</taxon>
        <taxon>Tardigrada</taxon>
        <taxon>Eutardigrada</taxon>
        <taxon>Parachela</taxon>
        <taxon>Hypsibioidea</taxon>
        <taxon>Ramazzottiidae</taxon>
        <taxon>Ramazzottius</taxon>
    </lineage>
</organism>
<dbReference type="Pfam" id="PF00050">
    <property type="entry name" value="Kazal_1"/>
    <property type="match status" value="1"/>
</dbReference>
<dbReference type="PROSITE" id="PS00282">
    <property type="entry name" value="KAZAL_1"/>
    <property type="match status" value="1"/>
</dbReference>
<keyword evidence="3" id="KW-1185">Reference proteome</keyword>
<feature type="domain" description="Kazal-like" evidence="1">
    <location>
        <begin position="56"/>
        <end position="108"/>
    </location>
</feature>
<dbReference type="SUPFAM" id="SSF100895">
    <property type="entry name" value="Kazal-type serine protease inhibitors"/>
    <property type="match status" value="2"/>
</dbReference>
<reference evidence="2 3" key="1">
    <citation type="journal article" date="2016" name="Nat. Commun.">
        <title>Extremotolerant tardigrade genome and improved radiotolerance of human cultured cells by tardigrade-unique protein.</title>
        <authorList>
            <person name="Hashimoto T."/>
            <person name="Horikawa D.D."/>
            <person name="Saito Y."/>
            <person name="Kuwahara H."/>
            <person name="Kozuka-Hata H."/>
            <person name="Shin-I T."/>
            <person name="Minakuchi Y."/>
            <person name="Ohishi K."/>
            <person name="Motoyama A."/>
            <person name="Aizu T."/>
            <person name="Enomoto A."/>
            <person name="Kondo K."/>
            <person name="Tanaka S."/>
            <person name="Hara Y."/>
            <person name="Koshikawa S."/>
            <person name="Sagara H."/>
            <person name="Miura T."/>
            <person name="Yokobori S."/>
            <person name="Miyagawa K."/>
            <person name="Suzuki Y."/>
            <person name="Kubo T."/>
            <person name="Oyama M."/>
            <person name="Kohara Y."/>
            <person name="Fujiyama A."/>
            <person name="Arakawa K."/>
            <person name="Katayama T."/>
            <person name="Toyoda A."/>
            <person name="Kunieda T."/>
        </authorList>
    </citation>
    <scope>NUCLEOTIDE SEQUENCE [LARGE SCALE GENOMIC DNA]</scope>
    <source>
        <strain evidence="2 3">YOKOZUNA-1</strain>
    </source>
</reference>